<accession>A0A2T0LEX7</accession>
<keyword evidence="1" id="KW-1133">Transmembrane helix</keyword>
<feature type="transmembrane region" description="Helical" evidence="1">
    <location>
        <begin position="93"/>
        <end position="112"/>
    </location>
</feature>
<feature type="transmembrane region" description="Helical" evidence="1">
    <location>
        <begin position="118"/>
        <end position="138"/>
    </location>
</feature>
<protein>
    <submittedName>
        <fullName evidence="2">Uncharacterized protein</fullName>
    </submittedName>
</protein>
<name>A0A2T0LEX7_9BACL</name>
<dbReference type="EMBL" id="PVNE01000011">
    <property type="protein sequence ID" value="PRX40713.1"/>
    <property type="molecule type" value="Genomic_DNA"/>
</dbReference>
<gene>
    <name evidence="2" type="ORF">CLV97_11155</name>
</gene>
<keyword evidence="1" id="KW-0812">Transmembrane</keyword>
<evidence type="ECO:0000256" key="1">
    <source>
        <dbReference type="SAM" id="Phobius"/>
    </source>
</evidence>
<evidence type="ECO:0000313" key="3">
    <source>
        <dbReference type="Proteomes" id="UP000237797"/>
    </source>
</evidence>
<feature type="transmembrane region" description="Helical" evidence="1">
    <location>
        <begin position="150"/>
        <end position="167"/>
    </location>
</feature>
<reference evidence="2 3" key="1">
    <citation type="submission" date="2018-03" db="EMBL/GenBank/DDBJ databases">
        <title>Genomic Encyclopedia of Archaeal and Bacterial Type Strains, Phase II (KMG-II): from individual species to whole genera.</title>
        <authorList>
            <person name="Goeker M."/>
        </authorList>
    </citation>
    <scope>NUCLEOTIDE SEQUENCE [LARGE SCALE GENOMIC DNA]</scope>
    <source>
        <strain evidence="2 3">DSM 44946</strain>
    </source>
</reference>
<evidence type="ECO:0000313" key="2">
    <source>
        <dbReference type="EMBL" id="PRX40713.1"/>
    </source>
</evidence>
<feature type="transmembrane region" description="Helical" evidence="1">
    <location>
        <begin position="37"/>
        <end position="55"/>
    </location>
</feature>
<dbReference type="AlphaFoldDB" id="A0A2T0LEX7"/>
<keyword evidence="3" id="KW-1185">Reference proteome</keyword>
<feature type="transmembrane region" description="Helical" evidence="1">
    <location>
        <begin position="61"/>
        <end position="81"/>
    </location>
</feature>
<dbReference type="Proteomes" id="UP000237797">
    <property type="component" value="Unassembled WGS sequence"/>
</dbReference>
<dbReference type="RefSeq" id="WP_106345092.1">
    <property type="nucleotide sequence ID" value="NZ_PVNE01000011.1"/>
</dbReference>
<organism evidence="2 3">
    <name type="scientific">Planifilum fimeticola</name>
    <dbReference type="NCBI Taxonomy" id="201975"/>
    <lineage>
        <taxon>Bacteria</taxon>
        <taxon>Bacillati</taxon>
        <taxon>Bacillota</taxon>
        <taxon>Bacilli</taxon>
        <taxon>Bacillales</taxon>
        <taxon>Thermoactinomycetaceae</taxon>
        <taxon>Planifilum</taxon>
    </lineage>
</organism>
<proteinExistence type="predicted"/>
<feature type="transmembrane region" description="Helical" evidence="1">
    <location>
        <begin position="6"/>
        <end position="25"/>
    </location>
</feature>
<sequence>MDHFLFFSLWAFYGLLIGWVLLLLFQSGSQIGDMAGMTAAMSVGMTAGLVTGLLLPMVFHLPFFVSTAAGMGIGGGVGWIAGWRGGPAGILQGWLAGLMGGMMGAMLGVMVPPAYHSSLFRLMNVLFAGVLLLVFQLIRGCAEKDRRGSPIVFFLVVGLFLAISHFFPVGVDRPEGLHGQNSVFKFSLVDRLIPYRGIVIEAKFSWIKD</sequence>
<comment type="caution">
    <text evidence="2">The sequence shown here is derived from an EMBL/GenBank/DDBJ whole genome shotgun (WGS) entry which is preliminary data.</text>
</comment>
<keyword evidence="1" id="KW-0472">Membrane</keyword>